<proteinExistence type="predicted"/>
<organism evidence="1 2">
    <name type="scientific">Melghirimyces thermohalophilus</name>
    <dbReference type="NCBI Taxonomy" id="1236220"/>
    <lineage>
        <taxon>Bacteria</taxon>
        <taxon>Bacillati</taxon>
        <taxon>Bacillota</taxon>
        <taxon>Bacilli</taxon>
        <taxon>Bacillales</taxon>
        <taxon>Thermoactinomycetaceae</taxon>
        <taxon>Melghirimyces</taxon>
    </lineage>
</organism>
<dbReference type="STRING" id="1236220.SAMN04488112_12916"/>
<sequence length="129" mass="15089">MREQGVNISIAAFHLPLWKCDMFTLSWDKWLDDNRWTGLLRSKTHINFYLEPNEELEERQITLDEKQIMIEAEEPVSLVDKKAVYQAAILIADPCDGIISLNKKEWLSIVEFEQVVQETLTFTFKEAAE</sequence>
<dbReference type="AlphaFoldDB" id="A0A1G6RMT0"/>
<accession>A0A1G6RMT0</accession>
<reference evidence="1 2" key="1">
    <citation type="submission" date="2016-10" db="EMBL/GenBank/DDBJ databases">
        <authorList>
            <person name="de Groot N.N."/>
        </authorList>
    </citation>
    <scope>NUCLEOTIDE SEQUENCE [LARGE SCALE GENOMIC DNA]</scope>
    <source>
        <strain evidence="1 2">DSM 45514</strain>
    </source>
</reference>
<protein>
    <submittedName>
        <fullName evidence="1">Uncharacterized protein</fullName>
    </submittedName>
</protein>
<keyword evidence="2" id="KW-1185">Reference proteome</keyword>
<evidence type="ECO:0000313" key="1">
    <source>
        <dbReference type="EMBL" id="SDD05654.1"/>
    </source>
</evidence>
<evidence type="ECO:0000313" key="2">
    <source>
        <dbReference type="Proteomes" id="UP000199387"/>
    </source>
</evidence>
<dbReference type="RefSeq" id="WP_091573087.1">
    <property type="nucleotide sequence ID" value="NZ_FMZA01000029.1"/>
</dbReference>
<name>A0A1G6RMT0_9BACL</name>
<dbReference type="EMBL" id="FMZA01000029">
    <property type="protein sequence ID" value="SDD05654.1"/>
    <property type="molecule type" value="Genomic_DNA"/>
</dbReference>
<gene>
    <name evidence="1" type="ORF">SAMN04488112_12916</name>
</gene>
<dbReference type="OrthoDB" id="2991530at2"/>
<dbReference type="Proteomes" id="UP000199387">
    <property type="component" value="Unassembled WGS sequence"/>
</dbReference>